<dbReference type="AlphaFoldDB" id="A0A4C1VMU7"/>
<organism evidence="1 2">
    <name type="scientific">Eumeta variegata</name>
    <name type="common">Bagworm moth</name>
    <name type="synonym">Eumeta japonica</name>
    <dbReference type="NCBI Taxonomy" id="151549"/>
    <lineage>
        <taxon>Eukaryota</taxon>
        <taxon>Metazoa</taxon>
        <taxon>Ecdysozoa</taxon>
        <taxon>Arthropoda</taxon>
        <taxon>Hexapoda</taxon>
        <taxon>Insecta</taxon>
        <taxon>Pterygota</taxon>
        <taxon>Neoptera</taxon>
        <taxon>Endopterygota</taxon>
        <taxon>Lepidoptera</taxon>
        <taxon>Glossata</taxon>
        <taxon>Ditrysia</taxon>
        <taxon>Tineoidea</taxon>
        <taxon>Psychidae</taxon>
        <taxon>Oiketicinae</taxon>
        <taxon>Eumeta</taxon>
    </lineage>
</organism>
<dbReference type="Proteomes" id="UP000299102">
    <property type="component" value="Unassembled WGS sequence"/>
</dbReference>
<dbReference type="Gene3D" id="3.30.420.10">
    <property type="entry name" value="Ribonuclease H-like superfamily/Ribonuclease H"/>
    <property type="match status" value="1"/>
</dbReference>
<name>A0A4C1VMU7_EUMVA</name>
<dbReference type="GO" id="GO:0003676">
    <property type="term" value="F:nucleic acid binding"/>
    <property type="evidence" value="ECO:0007669"/>
    <property type="project" value="InterPro"/>
</dbReference>
<dbReference type="InterPro" id="IPR036397">
    <property type="entry name" value="RNaseH_sf"/>
</dbReference>
<reference evidence="1 2" key="1">
    <citation type="journal article" date="2019" name="Commun. Biol.">
        <title>The bagworm genome reveals a unique fibroin gene that provides high tensile strength.</title>
        <authorList>
            <person name="Kono N."/>
            <person name="Nakamura H."/>
            <person name="Ohtoshi R."/>
            <person name="Tomita M."/>
            <person name="Numata K."/>
            <person name="Arakawa K."/>
        </authorList>
    </citation>
    <scope>NUCLEOTIDE SEQUENCE [LARGE SCALE GENOMIC DNA]</scope>
</reference>
<accession>A0A4C1VMU7</accession>
<keyword evidence="2" id="KW-1185">Reference proteome</keyword>
<comment type="caution">
    <text evidence="1">The sequence shown here is derived from an EMBL/GenBank/DDBJ whole genome shotgun (WGS) entry which is preliminary data.</text>
</comment>
<proteinExistence type="predicted"/>
<evidence type="ECO:0000313" key="2">
    <source>
        <dbReference type="Proteomes" id="UP000299102"/>
    </source>
</evidence>
<protein>
    <submittedName>
        <fullName evidence="1">Uncharacterized protein</fullName>
    </submittedName>
</protein>
<evidence type="ECO:0000313" key="1">
    <source>
        <dbReference type="EMBL" id="GBP40023.1"/>
    </source>
</evidence>
<dbReference type="EMBL" id="BGZK01000375">
    <property type="protein sequence ID" value="GBP40023.1"/>
    <property type="molecule type" value="Genomic_DNA"/>
</dbReference>
<sequence>MARERSTSKRMIASFVNKTGHVATVALKNCRTVNSDLYTTIFLPEIIDELRKNNRYRRIILHHDNPVVTWPNKQINCRRRKMKTYEQRHKVCFLKLCFVLFAKIKHVVNDFHHQKRPSMSMKHMVRGHLKGVV</sequence>
<gene>
    <name evidence="1" type="ORF">EVAR_19150_1</name>
</gene>
<dbReference type="OrthoDB" id="10017160at2759"/>